<dbReference type="GO" id="GO:0005739">
    <property type="term" value="C:mitochondrion"/>
    <property type="evidence" value="ECO:0007669"/>
    <property type="project" value="TreeGrafter"/>
</dbReference>
<dbReference type="Gene3D" id="3.30.470.20">
    <property type="entry name" value="ATP-grasp fold, B domain"/>
    <property type="match status" value="1"/>
</dbReference>
<feature type="region of interest" description="Disordered" evidence="1">
    <location>
        <begin position="80"/>
        <end position="119"/>
    </location>
</feature>
<keyword evidence="4" id="KW-1185">Reference proteome</keyword>
<feature type="compositionally biased region" description="Polar residues" evidence="1">
    <location>
        <begin position="1"/>
        <end position="12"/>
    </location>
</feature>
<dbReference type="STRING" id="100816.A0A175W8X3"/>
<accession>A0A175W8X3</accession>
<sequence length="820" mass="88441">MSTFGSPGQLPTTKPVPPQRGSFPLDHDGECKDVMMNYLSCIKKVKGVNEDQCRLLAKSYLACRMDRNLMAKDDFRNLGFKDKDDAPARKDGRGSGSETGVKGELRWSPNLPRPHSQRPRFLRATSKLQDYAETLPNLRIGSHTRVIFQGFTGKQATVDATDSIAWGTNIVGGVRPGRTGEHLGLPVLPTVRSAMEHLKPDATAIYVAAHQAAAAIEEAIEAEVPLVVAVAEHIPLHDMLRIHSMLKSQSKSRLVGPNSPGIISAIGKCRIGFQPLPCFSPGRIGIAAKSGTLSYEAVASTTRAGLGQSMCIGVGGDILPGTDLREALAVLEHDPDTDAIALIGEIGGIGEIEAANWYVSKSVLWAMDITNRGRLGSVNTTPELCPQSEWGEAAITGRPVVALVAGITEAPGRIMGHAGAFTIAGEPDAKTKIDAFEAAEVTVINHPAKFGPVLRASLNARNSTTGPLLGSDTRGGQRRQFHTALRRSPGRKQPSFLMDQQQRRHIYISEDKCMDLLREASGINCGIYSGSGVRRFLAIGINRSTRSPCILAAPTVEQDRLSDMVKQYPFDYRRGPSELSIERIANHLQLSPKESVVESLRRLVKGLTTIFYEKEAFLLTASIVERLGEVKVVGAHFGFDDAAYRSSGRQAAVQALRDIAAEDPSEVEAEKNGIVYIKLGGDRTVGTLVNGAGLAMNTVDALSGNATNFLDTGGKATSETVKQGFEVILRDPRVRVVFVNIFGGLTLGDMIAKGVILAFKELSPRVPVVVRIRGTNEKEGQRMIAESGLPLYAFDDFEEAASKAIELSKSARLRRKGEVS</sequence>
<dbReference type="Pfam" id="PF00549">
    <property type="entry name" value="Ligase_CoA"/>
    <property type="match status" value="2"/>
</dbReference>
<dbReference type="GO" id="GO:0004776">
    <property type="term" value="F:succinate-CoA ligase (GDP-forming) activity"/>
    <property type="evidence" value="ECO:0007669"/>
    <property type="project" value="TreeGrafter"/>
</dbReference>
<dbReference type="AlphaFoldDB" id="A0A175W8X3"/>
<feature type="domain" description="CoA-binding" evidence="2">
    <location>
        <begin position="140"/>
        <end position="234"/>
    </location>
</feature>
<evidence type="ECO:0000313" key="4">
    <source>
        <dbReference type="Proteomes" id="UP000078237"/>
    </source>
</evidence>
<evidence type="ECO:0000259" key="2">
    <source>
        <dbReference type="SMART" id="SM00881"/>
    </source>
</evidence>
<dbReference type="Pfam" id="PF02629">
    <property type="entry name" value="CoA_binding"/>
    <property type="match status" value="1"/>
</dbReference>
<dbReference type="EMBL" id="LCTW02000078">
    <property type="protein sequence ID" value="KXX79750.1"/>
    <property type="molecule type" value="Genomic_DNA"/>
</dbReference>
<comment type="caution">
    <text evidence="3">The sequence shown here is derived from an EMBL/GenBank/DDBJ whole genome shotgun (WGS) entry which is preliminary data.</text>
</comment>
<dbReference type="SUPFAM" id="SSF51735">
    <property type="entry name" value="NAD(P)-binding Rossmann-fold domains"/>
    <property type="match status" value="1"/>
</dbReference>
<dbReference type="GO" id="GO:0009361">
    <property type="term" value="C:succinate-CoA ligase complex (ADP-forming)"/>
    <property type="evidence" value="ECO:0007669"/>
    <property type="project" value="TreeGrafter"/>
</dbReference>
<dbReference type="Gene3D" id="3.40.50.261">
    <property type="entry name" value="Succinyl-CoA synthetase domains"/>
    <property type="match status" value="2"/>
</dbReference>
<reference evidence="3 4" key="1">
    <citation type="journal article" date="2016" name="Genome Announc.">
        <title>Genome Sequence of Madurella mycetomatis mm55, Isolated from a Human Mycetoma Case in Sudan.</title>
        <authorList>
            <person name="Smit S."/>
            <person name="Derks M.F."/>
            <person name="Bervoets S."/>
            <person name="Fahal A."/>
            <person name="van Leeuwen W."/>
            <person name="van Belkum A."/>
            <person name="van de Sande W.W."/>
        </authorList>
    </citation>
    <scope>NUCLEOTIDE SEQUENCE [LARGE SCALE GENOMIC DNA]</scope>
    <source>
        <strain evidence="4">mm55</strain>
    </source>
</reference>
<organism evidence="3 4">
    <name type="scientific">Madurella mycetomatis</name>
    <dbReference type="NCBI Taxonomy" id="100816"/>
    <lineage>
        <taxon>Eukaryota</taxon>
        <taxon>Fungi</taxon>
        <taxon>Dikarya</taxon>
        <taxon>Ascomycota</taxon>
        <taxon>Pezizomycotina</taxon>
        <taxon>Sordariomycetes</taxon>
        <taxon>Sordariomycetidae</taxon>
        <taxon>Sordariales</taxon>
        <taxon>Sordariales incertae sedis</taxon>
        <taxon>Madurella</taxon>
    </lineage>
</organism>
<dbReference type="PRINTS" id="PR01798">
    <property type="entry name" value="SCOASYNTHASE"/>
</dbReference>
<dbReference type="PANTHER" id="PTHR11117:SF6">
    <property type="entry name" value="SYNTHETASE SUBUNIT ALPHA, PUTATIVE (AFU_ORTHOLOGUE AFUA_1G10830)-RELATED"/>
    <property type="match status" value="1"/>
</dbReference>
<feature type="compositionally biased region" description="Basic and acidic residues" evidence="1">
    <location>
        <begin position="80"/>
        <end position="93"/>
    </location>
</feature>
<dbReference type="GO" id="GO:0004775">
    <property type="term" value="F:succinate-CoA ligase (ADP-forming) activity"/>
    <property type="evidence" value="ECO:0007669"/>
    <property type="project" value="TreeGrafter"/>
</dbReference>
<protein>
    <submittedName>
        <fullName evidence="3">Succinyl-CoA ligase [ADP-forming] subunit alpha, mitochondrial</fullName>
    </submittedName>
</protein>
<dbReference type="FunFam" id="3.40.50.261:FF:000001">
    <property type="entry name" value="Succinate--CoA ligase [ADP-forming] subunit beta"/>
    <property type="match status" value="1"/>
</dbReference>
<dbReference type="InterPro" id="IPR016102">
    <property type="entry name" value="Succinyl-CoA_synth-like"/>
</dbReference>
<dbReference type="InterPro" id="IPR003781">
    <property type="entry name" value="CoA-bd"/>
</dbReference>
<dbReference type="InterPro" id="IPR036291">
    <property type="entry name" value="NAD(P)-bd_dom_sf"/>
</dbReference>
<name>A0A175W8X3_9PEZI</name>
<gene>
    <name evidence="3" type="ORF">MMYC01_202812</name>
</gene>
<dbReference type="VEuPathDB" id="FungiDB:MMYC01_202812"/>
<keyword evidence="3" id="KW-0436">Ligase</keyword>
<dbReference type="PANTHER" id="PTHR11117">
    <property type="entry name" value="SUCCINYL-COA LIGASE SUBUNIT ALPHA"/>
    <property type="match status" value="1"/>
</dbReference>
<dbReference type="OrthoDB" id="1664372at2759"/>
<dbReference type="Proteomes" id="UP000078237">
    <property type="component" value="Unassembled WGS sequence"/>
</dbReference>
<dbReference type="SMART" id="SM00881">
    <property type="entry name" value="CoA_binding"/>
    <property type="match status" value="1"/>
</dbReference>
<dbReference type="PROSITE" id="PS51808">
    <property type="entry name" value="CHCH"/>
    <property type="match status" value="1"/>
</dbReference>
<dbReference type="GO" id="GO:0006099">
    <property type="term" value="P:tricarboxylic acid cycle"/>
    <property type="evidence" value="ECO:0007669"/>
    <property type="project" value="TreeGrafter"/>
</dbReference>
<feature type="region of interest" description="Disordered" evidence="1">
    <location>
        <begin position="1"/>
        <end position="27"/>
    </location>
</feature>
<evidence type="ECO:0000256" key="1">
    <source>
        <dbReference type="SAM" id="MobiDB-lite"/>
    </source>
</evidence>
<evidence type="ECO:0000313" key="3">
    <source>
        <dbReference type="EMBL" id="KXX79750.1"/>
    </source>
</evidence>
<dbReference type="InterPro" id="IPR005811">
    <property type="entry name" value="SUCC_ACL_C"/>
</dbReference>
<dbReference type="FunFam" id="3.40.50.720:FF:000340">
    <property type="entry name" value="Succinyl-CoA synthetase subunit alpha"/>
    <property type="match status" value="1"/>
</dbReference>
<proteinExistence type="predicted"/>
<dbReference type="Gene3D" id="3.40.50.720">
    <property type="entry name" value="NAD(P)-binding Rossmann-like Domain"/>
    <property type="match status" value="1"/>
</dbReference>
<dbReference type="SUPFAM" id="SSF52210">
    <property type="entry name" value="Succinyl-CoA synthetase domains"/>
    <property type="match status" value="2"/>
</dbReference>